<proteinExistence type="predicted"/>
<dbReference type="InterPro" id="IPR054836">
    <property type="entry name" value="Tn5_transposase"/>
</dbReference>
<evidence type="ECO:0000259" key="2">
    <source>
        <dbReference type="Pfam" id="PF02281"/>
    </source>
</evidence>
<dbReference type="KEGG" id="azz:DEW08_01510"/>
<feature type="domain" description="Transposase Tn5-like N-terminal" evidence="3">
    <location>
        <begin position="6"/>
        <end position="64"/>
    </location>
</feature>
<protein>
    <submittedName>
        <fullName evidence="4">IS4 family transposase</fullName>
    </submittedName>
</protein>
<sequence>MADASRTWIDDELASCQLLDQRLNRRLHGLLGQLADNMGESIPFACQDWANTKAAYRFFANSRVGEGDILGGHVEATRRRVAATRGTILVIQDTTEFSFERERPDRVGWTYKGNGSNERQGGVRPYTACGLLMHSSLVVTTDGLPLGLGAVKFWTRKKFKGTAALKRHINPTRVPIDGKESVRWLDNMRRTAELFGDPARCVYIGDRENDIYEFFCLARDLGTHFLVRTCVDRLAGDGTTTVARLMDEVAVGGRHRIEVRDAGGRTETAEVELTYATLHVRPPIGKEKRYPALDLTILYAREPDQPENRPRIDWKIATDLPVTDTASAVEKLRWYAMRWRVEEFHKIMKSGCKVEAARLRTAERLVKLIAVLCIVGWRVFWLRMMNRVVPDAEPGVALTGIETAVLDRVVPDRGSNQPRIRDLASYVRKIARLGGWLARAGDPPPGDRVLWRGMTRLTDIVLGATLTLDDVGN</sequence>
<dbReference type="Pfam" id="PF02281">
    <property type="entry name" value="Dimer_Tnp_Tn5"/>
    <property type="match status" value="1"/>
</dbReference>
<dbReference type="InterPro" id="IPR014735">
    <property type="entry name" value="Transposase_Tn5-like_N"/>
</dbReference>
<dbReference type="InterPro" id="IPR038215">
    <property type="entry name" value="TN5-like_N_sf"/>
</dbReference>
<feature type="domain" description="Transposase Tn5 dimerisation" evidence="2">
    <location>
        <begin position="375"/>
        <end position="465"/>
    </location>
</feature>
<dbReference type="EMBL" id="CP029352">
    <property type="protein sequence ID" value="AWK85034.1"/>
    <property type="molecule type" value="Genomic_DNA"/>
</dbReference>
<dbReference type="Pfam" id="PF01609">
    <property type="entry name" value="DDE_Tnp_1"/>
    <property type="match status" value="1"/>
</dbReference>
<gene>
    <name evidence="4" type="ORF">DEW08_01510</name>
</gene>
<dbReference type="InterPro" id="IPR014737">
    <property type="entry name" value="Transposase_Tn5-like_C"/>
</dbReference>
<organism evidence="4 5">
    <name type="scientific">Azospirillum thermophilum</name>
    <dbReference type="NCBI Taxonomy" id="2202148"/>
    <lineage>
        <taxon>Bacteria</taxon>
        <taxon>Pseudomonadati</taxon>
        <taxon>Pseudomonadota</taxon>
        <taxon>Alphaproteobacteria</taxon>
        <taxon>Rhodospirillales</taxon>
        <taxon>Azospirillaceae</taxon>
        <taxon>Azospirillum</taxon>
    </lineage>
</organism>
<evidence type="ECO:0000313" key="4">
    <source>
        <dbReference type="EMBL" id="AWK85034.1"/>
    </source>
</evidence>
<dbReference type="RefSeq" id="WP_109323868.1">
    <property type="nucleotide sequence ID" value="NZ_CP029352.1"/>
</dbReference>
<feature type="domain" description="Transposase IS4-like" evidence="1">
    <location>
        <begin position="290"/>
        <end position="374"/>
    </location>
</feature>
<dbReference type="InterPro" id="IPR002559">
    <property type="entry name" value="Transposase_11"/>
</dbReference>
<dbReference type="InterPro" id="IPR012337">
    <property type="entry name" value="RNaseH-like_sf"/>
</dbReference>
<accession>A0A2S2CKK9</accession>
<dbReference type="Gene3D" id="1.10.740.10">
    <property type="entry name" value="Transferase Inhibitor Protein From Tn5, Chain"/>
    <property type="match status" value="1"/>
</dbReference>
<evidence type="ECO:0000313" key="5">
    <source>
        <dbReference type="Proteomes" id="UP000245629"/>
    </source>
</evidence>
<dbReference type="Gene3D" id="1.10.246.40">
    <property type="entry name" value="Tn5 transposase, domain 1"/>
    <property type="match status" value="1"/>
</dbReference>
<dbReference type="Pfam" id="PF14706">
    <property type="entry name" value="Tnp_DNA_bind"/>
    <property type="match status" value="1"/>
</dbReference>
<dbReference type="InterPro" id="IPR047768">
    <property type="entry name" value="Tn5p-like"/>
</dbReference>
<reference evidence="5" key="1">
    <citation type="submission" date="2018-05" db="EMBL/GenBank/DDBJ databases">
        <title>Azospirillum thermophila sp. nov., a novel isolated from hot spring.</title>
        <authorList>
            <person name="Zhao Z."/>
        </authorList>
    </citation>
    <scope>NUCLEOTIDE SEQUENCE [LARGE SCALE GENOMIC DNA]</scope>
    <source>
        <strain evidence="5">CFH 70021</strain>
    </source>
</reference>
<dbReference type="PANTHER" id="PTHR37319">
    <property type="entry name" value="TRANSPOSASE"/>
    <property type="match status" value="1"/>
</dbReference>
<keyword evidence="5" id="KW-1185">Reference proteome</keyword>
<dbReference type="InterPro" id="IPR003201">
    <property type="entry name" value="Transposase_Tn5"/>
</dbReference>
<dbReference type="Gene3D" id="3.90.350.10">
    <property type="entry name" value="Transposase Inhibitor Protein From Tn5, Chain A, domain 1"/>
    <property type="match status" value="1"/>
</dbReference>
<dbReference type="GO" id="GO:0003677">
    <property type="term" value="F:DNA binding"/>
    <property type="evidence" value="ECO:0007669"/>
    <property type="project" value="InterPro"/>
</dbReference>
<dbReference type="OrthoDB" id="29815at2"/>
<dbReference type="GO" id="GO:0006313">
    <property type="term" value="P:DNA transposition"/>
    <property type="evidence" value="ECO:0007669"/>
    <property type="project" value="InterPro"/>
</dbReference>
<dbReference type="SUPFAM" id="SSF53098">
    <property type="entry name" value="Ribonuclease H-like"/>
    <property type="match status" value="1"/>
</dbReference>
<dbReference type="GO" id="GO:0004803">
    <property type="term" value="F:transposase activity"/>
    <property type="evidence" value="ECO:0007669"/>
    <property type="project" value="InterPro"/>
</dbReference>
<evidence type="ECO:0000259" key="3">
    <source>
        <dbReference type="Pfam" id="PF14706"/>
    </source>
</evidence>
<evidence type="ECO:0000259" key="1">
    <source>
        <dbReference type="Pfam" id="PF01609"/>
    </source>
</evidence>
<dbReference type="Proteomes" id="UP000245629">
    <property type="component" value="Chromosome 1"/>
</dbReference>
<dbReference type="PANTHER" id="PTHR37319:SF1">
    <property type="entry name" value="TRANSPOSASE TN5 DIMERISATION DOMAIN-CONTAINING PROTEIN"/>
    <property type="match status" value="1"/>
</dbReference>
<dbReference type="NCBIfam" id="NF033590">
    <property type="entry name" value="transpos_IS4_3"/>
    <property type="match status" value="1"/>
</dbReference>
<dbReference type="AlphaFoldDB" id="A0A2S2CKK9"/>
<name>A0A2S2CKK9_9PROT</name>